<evidence type="ECO:0000313" key="2">
    <source>
        <dbReference type="EMBL" id="KYF73382.1"/>
    </source>
</evidence>
<dbReference type="GO" id="GO:0016740">
    <property type="term" value="F:transferase activity"/>
    <property type="evidence" value="ECO:0007669"/>
    <property type="project" value="UniProtKB-KW"/>
</dbReference>
<dbReference type="Pfam" id="PF01636">
    <property type="entry name" value="APH"/>
    <property type="match status" value="1"/>
</dbReference>
<dbReference type="SUPFAM" id="SSF56112">
    <property type="entry name" value="Protein kinase-like (PK-like)"/>
    <property type="match status" value="1"/>
</dbReference>
<dbReference type="PANTHER" id="PTHR21310">
    <property type="entry name" value="AMINOGLYCOSIDE PHOSPHOTRANSFERASE-RELATED-RELATED"/>
    <property type="match status" value="1"/>
</dbReference>
<keyword evidence="2" id="KW-0808">Transferase</keyword>
<name>A0A150QZN0_SORCE</name>
<dbReference type="PANTHER" id="PTHR21310:SF42">
    <property type="entry name" value="BIFUNCTIONAL AAC_APH"/>
    <property type="match status" value="1"/>
</dbReference>
<evidence type="ECO:0000313" key="3">
    <source>
        <dbReference type="Proteomes" id="UP000075635"/>
    </source>
</evidence>
<organism evidence="2 3">
    <name type="scientific">Sorangium cellulosum</name>
    <name type="common">Polyangium cellulosum</name>
    <dbReference type="NCBI Taxonomy" id="56"/>
    <lineage>
        <taxon>Bacteria</taxon>
        <taxon>Pseudomonadati</taxon>
        <taxon>Myxococcota</taxon>
        <taxon>Polyangia</taxon>
        <taxon>Polyangiales</taxon>
        <taxon>Polyangiaceae</taxon>
        <taxon>Sorangium</taxon>
    </lineage>
</organism>
<feature type="domain" description="Aminoglycoside phosphotransferase" evidence="1">
    <location>
        <begin position="35"/>
        <end position="261"/>
    </location>
</feature>
<dbReference type="CDD" id="cd05155">
    <property type="entry name" value="APH_ChoK_like_1"/>
    <property type="match status" value="1"/>
</dbReference>
<sequence>MTATDGFKIDIALVSRLVAAQFPQWADLPIRPVAWDGWDNRTFHLGERMKVRLPSAEGYVAQVEKEHRWLPRLAPLLPLAVPTPLALGRPGFGYPWPWSVYGWIEGETASVERIADLAGFATELGRFLVALQRIDAAGGPLAGEHNFFRGGPLSVYDAETRQTIAAVARDVDAGGATEVWEAALAARWRGPPVWVHGDIAVGNLLVKEGGLRAIIDFGSSGVGDPACDLVITWTFFAGESRDAFRAAVPADSATWARARGWALWKALITFARSGRSHPAEKSPRDVIAEVLAEHRQQHG</sequence>
<evidence type="ECO:0000259" key="1">
    <source>
        <dbReference type="Pfam" id="PF01636"/>
    </source>
</evidence>
<dbReference type="Gene3D" id="3.30.200.20">
    <property type="entry name" value="Phosphorylase Kinase, domain 1"/>
    <property type="match status" value="1"/>
</dbReference>
<dbReference type="Proteomes" id="UP000075635">
    <property type="component" value="Unassembled WGS sequence"/>
</dbReference>
<reference evidence="2 3" key="1">
    <citation type="submission" date="2014-02" db="EMBL/GenBank/DDBJ databases">
        <title>The small core and large imbalanced accessory genome model reveals a collaborative survival strategy of Sorangium cellulosum strains in nature.</title>
        <authorList>
            <person name="Han K."/>
            <person name="Peng R."/>
            <person name="Blom J."/>
            <person name="Li Y.-Z."/>
        </authorList>
    </citation>
    <scope>NUCLEOTIDE SEQUENCE [LARGE SCALE GENOMIC DNA]</scope>
    <source>
        <strain evidence="2 3">So0011-07</strain>
    </source>
</reference>
<dbReference type="Gene3D" id="3.90.1200.10">
    <property type="match status" value="1"/>
</dbReference>
<dbReference type="InterPro" id="IPR011009">
    <property type="entry name" value="Kinase-like_dom_sf"/>
</dbReference>
<dbReference type="EMBL" id="JEMB01003375">
    <property type="protein sequence ID" value="KYF73382.1"/>
    <property type="molecule type" value="Genomic_DNA"/>
</dbReference>
<comment type="caution">
    <text evidence="2">The sequence shown here is derived from an EMBL/GenBank/DDBJ whole genome shotgun (WGS) entry which is preliminary data.</text>
</comment>
<dbReference type="InterPro" id="IPR051678">
    <property type="entry name" value="AGP_Transferase"/>
</dbReference>
<dbReference type="InterPro" id="IPR002575">
    <property type="entry name" value="Aminoglycoside_PTrfase"/>
</dbReference>
<proteinExistence type="predicted"/>
<accession>A0A150QZN0</accession>
<gene>
    <name evidence="2" type="ORF">BE17_52545</name>
</gene>
<protein>
    <submittedName>
        <fullName evidence="2">Aminoglycoside phosphotransferase</fullName>
    </submittedName>
</protein>
<dbReference type="AlphaFoldDB" id="A0A150QZN0"/>